<name>A0A1V0SER0_9VIRU</name>
<dbReference type="EMBL" id="KY684103">
    <property type="protein sequence ID" value="ARF10209.1"/>
    <property type="molecule type" value="Genomic_DNA"/>
</dbReference>
<gene>
    <name evidence="1" type="ORF">Hokovirus_1_88</name>
</gene>
<protein>
    <submittedName>
        <fullName evidence="1">Uncharacterized protein</fullName>
    </submittedName>
</protein>
<organism evidence="1">
    <name type="scientific">Hokovirus HKV1</name>
    <dbReference type="NCBI Taxonomy" id="1977638"/>
    <lineage>
        <taxon>Viruses</taxon>
        <taxon>Varidnaviria</taxon>
        <taxon>Bamfordvirae</taxon>
        <taxon>Nucleocytoviricota</taxon>
        <taxon>Megaviricetes</taxon>
        <taxon>Imitervirales</taxon>
        <taxon>Mimiviridae</taxon>
        <taxon>Klosneuvirinae</taxon>
        <taxon>Hokovirus</taxon>
    </lineage>
</organism>
<sequence>MESIYCLWNNKSKSTNNEEIINNEPNEPVKEYDINNMTIDEIKNIIKNVNESDKKNICKNLLDIRDHNKFELIYDNLCPKIHLHMIVDNAIEEGNLEMTKLLILKYNASYSLYAKQCAIINKNYKTAFFADAFGKVRNNTGIHTVHGGKKGWSDNIPEKYRYI</sequence>
<proteinExistence type="predicted"/>
<reference evidence="1" key="1">
    <citation type="journal article" date="2017" name="Science">
        <title>Giant viruses with an expanded complement of translation system components.</title>
        <authorList>
            <person name="Schulz F."/>
            <person name="Yutin N."/>
            <person name="Ivanova N.N."/>
            <person name="Ortega D.R."/>
            <person name="Lee T.K."/>
            <person name="Vierheilig J."/>
            <person name="Daims H."/>
            <person name="Horn M."/>
            <person name="Wagner M."/>
            <person name="Jensen G.J."/>
            <person name="Kyrpides N.C."/>
            <person name="Koonin E.V."/>
            <person name="Woyke T."/>
        </authorList>
    </citation>
    <scope>NUCLEOTIDE SEQUENCE</scope>
    <source>
        <strain evidence="1">HKV1</strain>
    </source>
</reference>
<evidence type="ECO:0000313" key="1">
    <source>
        <dbReference type="EMBL" id="ARF10209.1"/>
    </source>
</evidence>
<accession>A0A1V0SER0</accession>